<evidence type="ECO:0000313" key="1">
    <source>
        <dbReference type="EMBL" id="PMD59077.1"/>
    </source>
</evidence>
<protein>
    <recommendedName>
        <fullName evidence="3">Clr5 domain-containing protein</fullName>
    </recommendedName>
</protein>
<gene>
    <name evidence="1" type="ORF">K444DRAFT_613868</name>
</gene>
<dbReference type="Proteomes" id="UP000235371">
    <property type="component" value="Unassembled WGS sequence"/>
</dbReference>
<proteinExistence type="predicted"/>
<dbReference type="InParanoid" id="A0A2J6T7S7"/>
<sequence>MPPKIDLEPYKNEILSWVSEKHTIPEILSKIRGILQVECSLKTLKRALSDWGISRNRKNGSPEIERIKLRISELFAGNYNNDMILQVLSVEGMPLHRRQLARYRLDLGLIRRIIIEEREQKY</sequence>
<dbReference type="RefSeq" id="XP_024735981.1">
    <property type="nucleotide sequence ID" value="XM_024880431.1"/>
</dbReference>
<accession>A0A2J6T7S7</accession>
<dbReference type="AlphaFoldDB" id="A0A2J6T7S7"/>
<reference evidence="1 2" key="1">
    <citation type="submission" date="2016-04" db="EMBL/GenBank/DDBJ databases">
        <title>A degradative enzymes factory behind the ericoid mycorrhizal symbiosis.</title>
        <authorList>
            <consortium name="DOE Joint Genome Institute"/>
            <person name="Martino E."/>
            <person name="Morin E."/>
            <person name="Grelet G."/>
            <person name="Kuo A."/>
            <person name="Kohler A."/>
            <person name="Daghino S."/>
            <person name="Barry K."/>
            <person name="Choi C."/>
            <person name="Cichocki N."/>
            <person name="Clum A."/>
            <person name="Copeland A."/>
            <person name="Hainaut M."/>
            <person name="Haridas S."/>
            <person name="Labutti K."/>
            <person name="Lindquist E."/>
            <person name="Lipzen A."/>
            <person name="Khouja H.-R."/>
            <person name="Murat C."/>
            <person name="Ohm R."/>
            <person name="Olson A."/>
            <person name="Spatafora J."/>
            <person name="Veneault-Fourrey C."/>
            <person name="Henrissat B."/>
            <person name="Grigoriev I."/>
            <person name="Martin F."/>
            <person name="Perotto S."/>
        </authorList>
    </citation>
    <scope>NUCLEOTIDE SEQUENCE [LARGE SCALE GENOMIC DNA]</scope>
    <source>
        <strain evidence="1 2">E</strain>
    </source>
</reference>
<name>A0A2J6T7S7_9HELO</name>
<evidence type="ECO:0000313" key="2">
    <source>
        <dbReference type="Proteomes" id="UP000235371"/>
    </source>
</evidence>
<dbReference type="EMBL" id="KZ613817">
    <property type="protein sequence ID" value="PMD59077.1"/>
    <property type="molecule type" value="Genomic_DNA"/>
</dbReference>
<dbReference type="GeneID" id="36588508"/>
<dbReference type="OrthoDB" id="5392716at2759"/>
<keyword evidence="2" id="KW-1185">Reference proteome</keyword>
<evidence type="ECO:0008006" key="3">
    <source>
        <dbReference type="Google" id="ProtNLM"/>
    </source>
</evidence>
<organism evidence="1 2">
    <name type="scientific">Hyaloscypha bicolor E</name>
    <dbReference type="NCBI Taxonomy" id="1095630"/>
    <lineage>
        <taxon>Eukaryota</taxon>
        <taxon>Fungi</taxon>
        <taxon>Dikarya</taxon>
        <taxon>Ascomycota</taxon>
        <taxon>Pezizomycotina</taxon>
        <taxon>Leotiomycetes</taxon>
        <taxon>Helotiales</taxon>
        <taxon>Hyaloscyphaceae</taxon>
        <taxon>Hyaloscypha</taxon>
        <taxon>Hyaloscypha bicolor</taxon>
    </lineage>
</organism>